<feature type="transmembrane region" description="Helical" evidence="7">
    <location>
        <begin position="14"/>
        <end position="35"/>
    </location>
</feature>
<keyword evidence="10" id="KW-1185">Reference proteome</keyword>
<evidence type="ECO:0000256" key="2">
    <source>
        <dbReference type="ARBA" id="ARBA00022448"/>
    </source>
</evidence>
<sequence>MGRNAIIAFVARRVLTMVLMLFVISFLIFSLLYLAPGNAVDILLGSRPRTPETVRLLTEQYHLDKPFLTQYWIWLENVLQLDFGTSIQTTLPVADEVKSRLPTSLFLAVFAFVLEMSFGLLFGVLAALKRRGGVDRGLVAVSVVGLSMPAFVSGVLMLYVFAVQLKWFPAFGAGTGFTDQVWHLTLPAISLAIVGAAYVVKHTRAAVISVLDQDYVMFARARGLSAATVMLRYILRNALIPVLGLSAMILSFLVIGAVLVEVTFSVSGIGQMLVRAATSQDLPTIQGVGMLVAAIVMVTNLIADLAYMAVDPRVRLRSRK</sequence>
<keyword evidence="4 7" id="KW-0812">Transmembrane</keyword>
<gene>
    <name evidence="9" type="ORF">ATK36_3068</name>
</gene>
<dbReference type="InterPro" id="IPR000515">
    <property type="entry name" value="MetI-like"/>
</dbReference>
<dbReference type="Pfam" id="PF19300">
    <property type="entry name" value="BPD_transp_1_N"/>
    <property type="match status" value="1"/>
</dbReference>
<dbReference type="RefSeq" id="WP_098512050.1">
    <property type="nucleotide sequence ID" value="NZ_JBIAKZ010000017.1"/>
</dbReference>
<keyword evidence="6 7" id="KW-0472">Membrane</keyword>
<evidence type="ECO:0000256" key="4">
    <source>
        <dbReference type="ARBA" id="ARBA00022692"/>
    </source>
</evidence>
<dbReference type="Pfam" id="PF00528">
    <property type="entry name" value="BPD_transp_1"/>
    <property type="match status" value="1"/>
</dbReference>
<dbReference type="Gene3D" id="1.10.3720.10">
    <property type="entry name" value="MetI-like"/>
    <property type="match status" value="1"/>
</dbReference>
<dbReference type="CDD" id="cd06261">
    <property type="entry name" value="TM_PBP2"/>
    <property type="match status" value="1"/>
</dbReference>
<dbReference type="Proteomes" id="UP000243542">
    <property type="component" value="Unassembled WGS sequence"/>
</dbReference>
<evidence type="ECO:0000259" key="8">
    <source>
        <dbReference type="PROSITE" id="PS50928"/>
    </source>
</evidence>
<evidence type="ECO:0000256" key="1">
    <source>
        <dbReference type="ARBA" id="ARBA00004651"/>
    </source>
</evidence>
<comment type="similarity">
    <text evidence="7">Belongs to the binding-protein-dependent transport system permease family.</text>
</comment>
<evidence type="ECO:0000256" key="3">
    <source>
        <dbReference type="ARBA" id="ARBA00022475"/>
    </source>
</evidence>
<dbReference type="AlphaFoldDB" id="A0A2A9FBX2"/>
<feature type="transmembrane region" description="Helical" evidence="7">
    <location>
        <begin position="105"/>
        <end position="126"/>
    </location>
</feature>
<evidence type="ECO:0000256" key="7">
    <source>
        <dbReference type="RuleBase" id="RU363032"/>
    </source>
</evidence>
<feature type="transmembrane region" description="Helical" evidence="7">
    <location>
        <begin position="238"/>
        <end position="264"/>
    </location>
</feature>
<reference evidence="9 10" key="1">
    <citation type="submission" date="2017-10" db="EMBL/GenBank/DDBJ databases">
        <title>Sequencing the genomes of 1000 actinobacteria strains.</title>
        <authorList>
            <person name="Klenk H.-P."/>
        </authorList>
    </citation>
    <scope>NUCLEOTIDE SEQUENCE [LARGE SCALE GENOMIC DNA]</scope>
    <source>
        <strain evidence="9 10">DSM 46092</strain>
    </source>
</reference>
<accession>A0A2A9FBX2</accession>
<feature type="transmembrane region" description="Helical" evidence="7">
    <location>
        <begin position="284"/>
        <end position="310"/>
    </location>
</feature>
<feature type="transmembrane region" description="Helical" evidence="7">
    <location>
        <begin position="181"/>
        <end position="200"/>
    </location>
</feature>
<evidence type="ECO:0000256" key="5">
    <source>
        <dbReference type="ARBA" id="ARBA00022989"/>
    </source>
</evidence>
<keyword evidence="2 7" id="KW-0813">Transport</keyword>
<evidence type="ECO:0000256" key="6">
    <source>
        <dbReference type="ARBA" id="ARBA00023136"/>
    </source>
</evidence>
<dbReference type="EMBL" id="PDJK01000002">
    <property type="protein sequence ID" value="PFG48000.1"/>
    <property type="molecule type" value="Genomic_DNA"/>
</dbReference>
<protein>
    <submittedName>
        <fullName evidence="9">Peptide/nickel transport system permease protein</fullName>
    </submittedName>
</protein>
<comment type="caution">
    <text evidence="9">The sequence shown here is derived from an EMBL/GenBank/DDBJ whole genome shotgun (WGS) entry which is preliminary data.</text>
</comment>
<proteinExistence type="inferred from homology"/>
<evidence type="ECO:0000313" key="10">
    <source>
        <dbReference type="Proteomes" id="UP000243542"/>
    </source>
</evidence>
<dbReference type="GO" id="GO:0005886">
    <property type="term" value="C:plasma membrane"/>
    <property type="evidence" value="ECO:0007669"/>
    <property type="project" value="UniProtKB-SubCell"/>
</dbReference>
<dbReference type="InterPro" id="IPR035906">
    <property type="entry name" value="MetI-like_sf"/>
</dbReference>
<dbReference type="SUPFAM" id="SSF161098">
    <property type="entry name" value="MetI-like"/>
    <property type="match status" value="1"/>
</dbReference>
<organism evidence="9 10">
    <name type="scientific">Amycolatopsis sulphurea</name>
    <dbReference type="NCBI Taxonomy" id="76022"/>
    <lineage>
        <taxon>Bacteria</taxon>
        <taxon>Bacillati</taxon>
        <taxon>Actinomycetota</taxon>
        <taxon>Actinomycetes</taxon>
        <taxon>Pseudonocardiales</taxon>
        <taxon>Pseudonocardiaceae</taxon>
        <taxon>Amycolatopsis</taxon>
    </lineage>
</organism>
<name>A0A2A9FBX2_9PSEU</name>
<keyword evidence="5 7" id="KW-1133">Transmembrane helix</keyword>
<comment type="subcellular location">
    <subcellularLocation>
        <location evidence="1 7">Cell membrane</location>
        <topology evidence="1 7">Multi-pass membrane protein</topology>
    </subcellularLocation>
</comment>
<keyword evidence="3" id="KW-1003">Cell membrane</keyword>
<feature type="transmembrane region" description="Helical" evidence="7">
    <location>
        <begin position="138"/>
        <end position="161"/>
    </location>
</feature>
<dbReference type="PANTHER" id="PTHR43163:SF6">
    <property type="entry name" value="DIPEPTIDE TRANSPORT SYSTEM PERMEASE PROTEIN DPPB-RELATED"/>
    <property type="match status" value="1"/>
</dbReference>
<evidence type="ECO:0000313" key="9">
    <source>
        <dbReference type="EMBL" id="PFG48000.1"/>
    </source>
</evidence>
<dbReference type="PANTHER" id="PTHR43163">
    <property type="entry name" value="DIPEPTIDE TRANSPORT SYSTEM PERMEASE PROTEIN DPPB-RELATED"/>
    <property type="match status" value="1"/>
</dbReference>
<dbReference type="GO" id="GO:0055085">
    <property type="term" value="P:transmembrane transport"/>
    <property type="evidence" value="ECO:0007669"/>
    <property type="project" value="InterPro"/>
</dbReference>
<dbReference type="InterPro" id="IPR045621">
    <property type="entry name" value="BPD_transp_1_N"/>
</dbReference>
<feature type="domain" description="ABC transmembrane type-1" evidence="8">
    <location>
        <begin position="101"/>
        <end position="303"/>
    </location>
</feature>
<dbReference type="PROSITE" id="PS50928">
    <property type="entry name" value="ABC_TM1"/>
    <property type="match status" value="1"/>
</dbReference>